<dbReference type="InterPro" id="IPR029024">
    <property type="entry name" value="TerB-like"/>
</dbReference>
<reference evidence="2 3" key="1">
    <citation type="submission" date="2018-03" db="EMBL/GenBank/DDBJ databases">
        <title>Genomic Encyclopedia of Archaeal and Bacterial Type Strains, Phase II (KMG-II): from individual species to whole genera.</title>
        <authorList>
            <person name="Goeker M."/>
        </authorList>
    </citation>
    <scope>NUCLEOTIDE SEQUENCE [LARGE SCALE GENOMIC DNA]</scope>
    <source>
        <strain evidence="2 3">DSM 29318</strain>
    </source>
</reference>
<dbReference type="CDD" id="cd07313">
    <property type="entry name" value="terB_like_2"/>
    <property type="match status" value="1"/>
</dbReference>
<dbReference type="OrthoDB" id="5402150at2"/>
<dbReference type="RefSeq" id="WP_106159160.1">
    <property type="nucleotide sequence ID" value="NZ_PVTT01000001.1"/>
</dbReference>
<evidence type="ECO:0000313" key="3">
    <source>
        <dbReference type="Proteomes" id="UP000238801"/>
    </source>
</evidence>
<gene>
    <name evidence="2" type="ORF">BCF33_0280</name>
</gene>
<accession>A0A2T0X6X9</accession>
<keyword evidence="3" id="KW-1185">Reference proteome</keyword>
<dbReference type="Pfam" id="PF05099">
    <property type="entry name" value="TerB"/>
    <property type="match status" value="1"/>
</dbReference>
<evidence type="ECO:0000259" key="1">
    <source>
        <dbReference type="Pfam" id="PF05099"/>
    </source>
</evidence>
<dbReference type="Gene3D" id="1.10.3680.10">
    <property type="entry name" value="TerB-like"/>
    <property type="match status" value="1"/>
</dbReference>
<dbReference type="AlphaFoldDB" id="A0A2T0X6X9"/>
<evidence type="ECO:0000313" key="2">
    <source>
        <dbReference type="EMBL" id="PRY94686.1"/>
    </source>
</evidence>
<dbReference type="SUPFAM" id="SSF158682">
    <property type="entry name" value="TerB-like"/>
    <property type="match status" value="1"/>
</dbReference>
<proteinExistence type="predicted"/>
<dbReference type="Proteomes" id="UP000238801">
    <property type="component" value="Unassembled WGS sequence"/>
</dbReference>
<sequence length="146" mass="16285">MFSNLLRSLNGPEPRPLEDLDQRRALAGLMVRIARSDGRYAPEEVARIDRILARRYALDPAAAEALRREGEDLEREAPGTHRFTTAIKDSVPWEERIGVIEALWAVALADGERDAEEDSLLRMLANLLGVTDKDSALARQRVEAAP</sequence>
<protein>
    <submittedName>
        <fullName evidence="2">Putative tellurite resistance protein B-like protein</fullName>
    </submittedName>
</protein>
<name>A0A2T0X6X9_9RHOB</name>
<feature type="domain" description="Co-chaperone DjlA N-terminal" evidence="1">
    <location>
        <begin position="24"/>
        <end position="140"/>
    </location>
</feature>
<comment type="caution">
    <text evidence="2">The sequence shown here is derived from an EMBL/GenBank/DDBJ whole genome shotgun (WGS) entry which is preliminary data.</text>
</comment>
<dbReference type="InterPro" id="IPR007791">
    <property type="entry name" value="DjlA_N"/>
</dbReference>
<dbReference type="EMBL" id="PVTT01000001">
    <property type="protein sequence ID" value="PRY94686.1"/>
    <property type="molecule type" value="Genomic_DNA"/>
</dbReference>
<organism evidence="2 3">
    <name type="scientific">Hasllibacter halocynthiae</name>
    <dbReference type="NCBI Taxonomy" id="595589"/>
    <lineage>
        <taxon>Bacteria</taxon>
        <taxon>Pseudomonadati</taxon>
        <taxon>Pseudomonadota</taxon>
        <taxon>Alphaproteobacteria</taxon>
        <taxon>Rhodobacterales</taxon>
        <taxon>Roseobacteraceae</taxon>
        <taxon>Hasllibacter</taxon>
    </lineage>
</organism>